<dbReference type="Pfam" id="PF17788">
    <property type="entry name" value="HypF_C"/>
    <property type="match status" value="1"/>
</dbReference>
<dbReference type="Pfam" id="PF01300">
    <property type="entry name" value="Sua5_yciO_yrdC"/>
    <property type="match status" value="1"/>
</dbReference>
<dbReference type="InterPro" id="IPR004421">
    <property type="entry name" value="Carbamoyltransferase_HypF"/>
</dbReference>
<dbReference type="InterPro" id="IPR001792">
    <property type="entry name" value="Acylphosphatase-like_dom"/>
</dbReference>
<gene>
    <name evidence="12" type="primary">hypF</name>
    <name evidence="12" type="ORF">E3J95_03045</name>
</gene>
<dbReference type="Pfam" id="PF07503">
    <property type="entry name" value="zf-HYPF"/>
    <property type="match status" value="2"/>
</dbReference>
<dbReference type="EC" id="6.2.-.-" evidence="8"/>
<evidence type="ECO:0000313" key="13">
    <source>
        <dbReference type="Proteomes" id="UP000320781"/>
    </source>
</evidence>
<keyword evidence="3" id="KW-0436">Ligase</keyword>
<dbReference type="InterPro" id="IPR055128">
    <property type="entry name" value="HypF_C_2"/>
</dbReference>
<evidence type="ECO:0000256" key="9">
    <source>
        <dbReference type="PROSITE-ProRule" id="PRU00520"/>
    </source>
</evidence>
<dbReference type="InterPro" id="IPR051060">
    <property type="entry name" value="Carbamoyltrans_HypF-like"/>
</dbReference>
<sequence length="785" mass="88189">MNQNPLTTRLKSEQRKSEQRKIVRFRVDVRGIVQGVGFRPFIYSLAKKHSLKGFVLNNTTGVKVEVEGEREKIKSFLSEIKTSAPPLAVIQRIEYEKLAPVGYSAFEIKKSRKEKEELVLISPDISTCHDCLRELFDPNDRRFHYPFINCTNCGPRFTIIQDIPYDRSRTTMKVFRMCPDCQVEYENPSNRRFHAQPNACPVCGPQVSLFDAEGRKLEASDPIKEAADLLEKSYVVAVKGLGGFHLACDATSLEAVATLRKRKYREDKPFALMAPDVETIRKFCHVDQEEKNLLISPRRPIVLLRKKEESLPLAAEQIAPRNRFLGCMLPYTPLHHLLLRKIKRPLVMTSGNMSDEPIVYRNEEALPKLKGIANYFLVHNRDVQMRCDDSVMRVFQGKEVFLRRSRGYAPQPVKVDAFFDEPILAVGGEHKNTFCVARGDQAVISHHIGDLENLSALISFEEGIEYFLKLFHTNAKILACDLHPDYLSTKFAEDYVKKLGKGATLIRVQHHHAHIASLMADRGIEGRVIGVSLDGAGMGDDGKIWGGEFLVADYLSFTRVGHLKEVPLPGGDEAIKNPWRMALSHLKGAFGEDALELALRLLGNVDPEKILMVDKMVENGINCPLTSSVGRLFDAVSSLIGIRSEINHEGQAAMELEMAADDKEKGSYPFDILREGEKFIVDSGPTIRSVVADLEKGERKGAIAARFHNSLALIILKVCRIIREKTDLNSVALSGGVFQNMYLLERVFSLLDSADFQVHTHNRVPPNDGGISLGQALVAHYRRNP</sequence>
<dbReference type="UniPathway" id="UPA00335"/>
<accession>A0A523QJZ5</accession>
<reference evidence="12 13" key="1">
    <citation type="submission" date="2019-03" db="EMBL/GenBank/DDBJ databases">
        <title>Metabolic potential of uncultured bacteria and archaea associated with petroleum seepage in deep-sea sediments.</title>
        <authorList>
            <person name="Dong X."/>
            <person name="Hubert C."/>
        </authorList>
    </citation>
    <scope>NUCLEOTIDE SEQUENCE [LARGE SCALE GENOMIC DNA]</scope>
    <source>
        <strain evidence="12">E44_bin92</strain>
    </source>
</reference>
<comment type="caution">
    <text evidence="12">The sequence shown here is derived from an EMBL/GenBank/DDBJ whole genome shotgun (WGS) entry which is preliminary data.</text>
</comment>
<dbReference type="InterPro" id="IPR006070">
    <property type="entry name" value="Sua5-like_dom"/>
</dbReference>
<proteinExistence type="inferred from homology"/>
<evidence type="ECO:0000256" key="8">
    <source>
        <dbReference type="PIRNR" id="PIRNR006256"/>
    </source>
</evidence>
<dbReference type="InterPro" id="IPR043129">
    <property type="entry name" value="ATPase_NBD"/>
</dbReference>
<dbReference type="SUPFAM" id="SSF53067">
    <property type="entry name" value="Actin-like ATPase domain"/>
    <property type="match status" value="1"/>
</dbReference>
<evidence type="ECO:0000256" key="1">
    <source>
        <dbReference type="ARBA" id="ARBA00004711"/>
    </source>
</evidence>
<dbReference type="Gene3D" id="3.30.420.40">
    <property type="match status" value="1"/>
</dbReference>
<dbReference type="GO" id="GO:0051604">
    <property type="term" value="P:protein maturation"/>
    <property type="evidence" value="ECO:0007669"/>
    <property type="project" value="TreeGrafter"/>
</dbReference>
<dbReference type="NCBIfam" id="TIGR00143">
    <property type="entry name" value="hypF"/>
    <property type="match status" value="1"/>
</dbReference>
<dbReference type="PROSITE" id="PS51160">
    <property type="entry name" value="ACYLPHOSPHATASE_3"/>
    <property type="match status" value="1"/>
</dbReference>
<comment type="similarity">
    <text evidence="2 8">Belongs to the carbamoyltransferase HypF family.</text>
</comment>
<comment type="catalytic activity">
    <reaction evidence="7">
        <text>C-terminal L-cysteinyl-[HypE protein] + carbamoyl phosphate + ATP + H2O = C-terminal S-carboxamide-L-cysteinyl-[HypE protein] + AMP + phosphate + diphosphate + H(+)</text>
        <dbReference type="Rhea" id="RHEA:55636"/>
        <dbReference type="Rhea" id="RHEA-COMP:14247"/>
        <dbReference type="Rhea" id="RHEA-COMP:14392"/>
        <dbReference type="ChEBI" id="CHEBI:15377"/>
        <dbReference type="ChEBI" id="CHEBI:15378"/>
        <dbReference type="ChEBI" id="CHEBI:30616"/>
        <dbReference type="ChEBI" id="CHEBI:33019"/>
        <dbReference type="ChEBI" id="CHEBI:43474"/>
        <dbReference type="ChEBI" id="CHEBI:58228"/>
        <dbReference type="ChEBI" id="CHEBI:76913"/>
        <dbReference type="ChEBI" id="CHEBI:139126"/>
        <dbReference type="ChEBI" id="CHEBI:456215"/>
    </reaction>
</comment>
<evidence type="ECO:0000256" key="2">
    <source>
        <dbReference type="ARBA" id="ARBA00008097"/>
    </source>
</evidence>
<dbReference type="InterPro" id="IPR011125">
    <property type="entry name" value="Znf_HypF"/>
</dbReference>
<keyword evidence="6" id="KW-0862">Zinc</keyword>
<organism evidence="12 13">
    <name type="scientific">Aerophobetes bacterium</name>
    <dbReference type="NCBI Taxonomy" id="2030807"/>
    <lineage>
        <taxon>Bacteria</taxon>
        <taxon>Candidatus Aerophobota</taxon>
    </lineage>
</organism>
<dbReference type="Gene3D" id="3.30.420.360">
    <property type="match status" value="1"/>
</dbReference>
<name>A0A523QJZ5_UNCAE</name>
<dbReference type="AlphaFoldDB" id="A0A523QJZ5"/>
<feature type="domain" description="Acylphosphatase-like" evidence="10">
    <location>
        <begin position="24"/>
        <end position="110"/>
    </location>
</feature>
<feature type="domain" description="YrdC-like" evidence="11">
    <location>
        <begin position="220"/>
        <end position="407"/>
    </location>
</feature>
<protein>
    <recommendedName>
        <fullName evidence="8">Carbamoyltransferase</fullName>
        <ecNumber evidence="8">6.2.-.-</ecNumber>
    </recommendedName>
</protein>
<dbReference type="PANTHER" id="PTHR42959:SF1">
    <property type="entry name" value="CARBAMOYLTRANSFERASE HYPF"/>
    <property type="match status" value="1"/>
</dbReference>
<dbReference type="Pfam" id="PF22521">
    <property type="entry name" value="HypF_C_2"/>
    <property type="match status" value="1"/>
</dbReference>
<dbReference type="Proteomes" id="UP000320781">
    <property type="component" value="Unassembled WGS sequence"/>
</dbReference>
<dbReference type="GO" id="GO:0003998">
    <property type="term" value="F:acylphosphatase activity"/>
    <property type="evidence" value="ECO:0007669"/>
    <property type="project" value="UniProtKB-EC"/>
</dbReference>
<dbReference type="InterPro" id="IPR036046">
    <property type="entry name" value="Acylphosphatase-like_dom_sf"/>
</dbReference>
<feature type="active site" evidence="9">
    <location>
        <position position="57"/>
    </location>
</feature>
<dbReference type="PANTHER" id="PTHR42959">
    <property type="entry name" value="CARBAMOYLTRANSFERASE"/>
    <property type="match status" value="1"/>
</dbReference>
<evidence type="ECO:0000259" key="10">
    <source>
        <dbReference type="PROSITE" id="PS51160"/>
    </source>
</evidence>
<evidence type="ECO:0000256" key="7">
    <source>
        <dbReference type="ARBA" id="ARBA00048220"/>
    </source>
</evidence>
<dbReference type="GO" id="GO:0016874">
    <property type="term" value="F:ligase activity"/>
    <property type="evidence" value="ECO:0007669"/>
    <property type="project" value="UniProtKB-UniRule"/>
</dbReference>
<dbReference type="Gene3D" id="3.30.110.120">
    <property type="match status" value="1"/>
</dbReference>
<dbReference type="GO" id="GO:0016743">
    <property type="term" value="F:carboxyl- or carbamoyltransferase activity"/>
    <property type="evidence" value="ECO:0007669"/>
    <property type="project" value="UniProtKB-UniRule"/>
</dbReference>
<feature type="active site" evidence="9">
    <location>
        <position position="39"/>
    </location>
</feature>
<dbReference type="EMBL" id="SOKU01000141">
    <property type="protein sequence ID" value="TES86009.1"/>
    <property type="molecule type" value="Genomic_DNA"/>
</dbReference>
<comment type="pathway">
    <text evidence="1">Protein modification; [NiFe] hydrogenase maturation.</text>
</comment>
<dbReference type="PROSITE" id="PS51163">
    <property type="entry name" value="YRDC"/>
    <property type="match status" value="1"/>
</dbReference>
<dbReference type="PIRSF" id="PIRSF006256">
    <property type="entry name" value="CMPcnvr_hdrg_mat"/>
    <property type="match status" value="1"/>
</dbReference>
<dbReference type="GO" id="GO:0003725">
    <property type="term" value="F:double-stranded RNA binding"/>
    <property type="evidence" value="ECO:0007669"/>
    <property type="project" value="InterPro"/>
</dbReference>
<evidence type="ECO:0000256" key="4">
    <source>
        <dbReference type="ARBA" id="ARBA00022723"/>
    </source>
</evidence>
<dbReference type="Pfam" id="PF00708">
    <property type="entry name" value="Acylphosphatase"/>
    <property type="match status" value="1"/>
</dbReference>
<comment type="catalytic activity">
    <reaction evidence="9">
        <text>an acyl phosphate + H2O = a carboxylate + phosphate + H(+)</text>
        <dbReference type="Rhea" id="RHEA:14965"/>
        <dbReference type="ChEBI" id="CHEBI:15377"/>
        <dbReference type="ChEBI" id="CHEBI:15378"/>
        <dbReference type="ChEBI" id="CHEBI:29067"/>
        <dbReference type="ChEBI" id="CHEBI:43474"/>
        <dbReference type="ChEBI" id="CHEBI:59918"/>
        <dbReference type="EC" id="3.6.1.7"/>
    </reaction>
</comment>
<keyword evidence="9" id="KW-0378">Hydrolase</keyword>
<dbReference type="SUPFAM" id="SSF54975">
    <property type="entry name" value="Acylphosphatase/BLUF domain-like"/>
    <property type="match status" value="1"/>
</dbReference>
<evidence type="ECO:0000256" key="3">
    <source>
        <dbReference type="ARBA" id="ARBA00022598"/>
    </source>
</evidence>
<keyword evidence="4" id="KW-0479">Metal-binding</keyword>
<dbReference type="Gene3D" id="3.90.870.50">
    <property type="match status" value="1"/>
</dbReference>
<dbReference type="FunFam" id="3.30.420.40:FF:000124">
    <property type="entry name" value="Carbamoyltransferase HypF"/>
    <property type="match status" value="1"/>
</dbReference>
<dbReference type="PROSITE" id="PS00150">
    <property type="entry name" value="ACYLPHOSPHATASE_1"/>
    <property type="match status" value="1"/>
</dbReference>
<dbReference type="InterPro" id="IPR041440">
    <property type="entry name" value="HypF_C"/>
</dbReference>
<dbReference type="InterPro" id="IPR017968">
    <property type="entry name" value="Acylphosphatase_CS"/>
</dbReference>
<evidence type="ECO:0000259" key="11">
    <source>
        <dbReference type="PROSITE" id="PS51163"/>
    </source>
</evidence>
<dbReference type="GO" id="GO:0008270">
    <property type="term" value="F:zinc ion binding"/>
    <property type="evidence" value="ECO:0007669"/>
    <property type="project" value="UniProtKB-KW"/>
</dbReference>
<evidence type="ECO:0000313" key="12">
    <source>
        <dbReference type="EMBL" id="TES86009.1"/>
    </source>
</evidence>
<evidence type="ECO:0000256" key="5">
    <source>
        <dbReference type="ARBA" id="ARBA00022771"/>
    </source>
</evidence>
<keyword evidence="12" id="KW-0808">Transferase</keyword>
<dbReference type="InterPro" id="IPR017945">
    <property type="entry name" value="DHBP_synth_RibB-like_a/b_dom"/>
</dbReference>
<evidence type="ECO:0000256" key="6">
    <source>
        <dbReference type="ARBA" id="ARBA00022833"/>
    </source>
</evidence>
<dbReference type="SUPFAM" id="SSF55821">
    <property type="entry name" value="YrdC/RibB"/>
    <property type="match status" value="1"/>
</dbReference>
<keyword evidence="5" id="KW-0863">Zinc-finger</keyword>